<dbReference type="InterPro" id="IPR006028">
    <property type="entry name" value="GABAA/Glycine_rcpt"/>
</dbReference>
<evidence type="ECO:0000259" key="13">
    <source>
        <dbReference type="Pfam" id="PF02932"/>
    </source>
</evidence>
<dbReference type="PROSITE" id="PS00236">
    <property type="entry name" value="NEUROTR_ION_CHANNEL"/>
    <property type="match status" value="1"/>
</dbReference>
<evidence type="ECO:0000256" key="4">
    <source>
        <dbReference type="ARBA" id="ARBA00022475"/>
    </source>
</evidence>
<evidence type="ECO:0000256" key="8">
    <source>
        <dbReference type="ARBA" id="ARBA00023065"/>
    </source>
</evidence>
<dbReference type="PRINTS" id="PR00252">
    <property type="entry name" value="NRIONCHANNEL"/>
</dbReference>
<evidence type="ECO:0000256" key="3">
    <source>
        <dbReference type="ARBA" id="ARBA00022448"/>
    </source>
</evidence>
<feature type="domain" description="Neurotransmitter-gated ion-channel ligand-binding" evidence="12">
    <location>
        <begin position="54"/>
        <end position="258"/>
    </location>
</feature>
<dbReference type="CDD" id="cd19049">
    <property type="entry name" value="LGIC_TM_anion"/>
    <property type="match status" value="1"/>
</dbReference>
<keyword evidence="10 11" id="KW-0407">Ion channel</keyword>
<comment type="similarity">
    <text evidence="11">Belongs to the ligand-gated ion channel (TC 1.A.9) family.</text>
</comment>
<dbReference type="CDD" id="cd18990">
    <property type="entry name" value="LGIC_ECD_GABAAR"/>
    <property type="match status" value="1"/>
</dbReference>
<dbReference type="PRINTS" id="PR00253">
    <property type="entry name" value="GABAARECEPTR"/>
</dbReference>
<dbReference type="InterPro" id="IPR006202">
    <property type="entry name" value="Neur_chan_lig-bd"/>
</dbReference>
<feature type="signal peptide" evidence="11">
    <location>
        <begin position="1"/>
        <end position="20"/>
    </location>
</feature>
<dbReference type="GO" id="GO:0004888">
    <property type="term" value="F:transmembrane signaling receptor activity"/>
    <property type="evidence" value="ECO:0007669"/>
    <property type="project" value="InterPro"/>
</dbReference>
<dbReference type="InterPro" id="IPR018000">
    <property type="entry name" value="Neurotransmitter_ion_chnl_CS"/>
</dbReference>
<keyword evidence="8 11" id="KW-0406">Ion transport</keyword>
<keyword evidence="5 11" id="KW-0812">Transmembrane</keyword>
<accession>A0A7E4ZWU7</accession>
<sequence>MLKPWITGLICTLLALKCRCHTELTDENAIVVDIYESDDIQADSIGRKCTNDMAIINQLLNGTGYNKFKLPNPNGVDVSVEFWLDAANSIDEINNDFEMDLYINEMWLDPSLNFEHLSPCKANLSLSHLVLDRLWTPNSCFVNSKTATILESPFKNIFLMLYPNGTVWINYRVRVKGPCNMDLTYFPMDFQSCLLIYESFNYNNQEVRMRWKTPVTATGKIVLPDYNLIKIKSWIEYVPYPAGMWDMLHLEFTFERRTVWFFMQAYLPTYFTVCISWVSFALGSKAIPARTMLLVNGLLAIILQFGNIARNLPRVSYIKAIDVWMLGAMTFIFFNLIEFAIIGYKVKDEGNRKPVICKHKPEDPIDESTPCLCNHEKLFAFPVEQCYFTKIPSMFVSKLRDITPDECDRFSAIAFPTAFAIFNIVYWSVYGKFTSYPPVGQ</sequence>
<feature type="transmembrane region" description="Helical" evidence="11">
    <location>
        <begin position="259"/>
        <end position="280"/>
    </location>
</feature>
<evidence type="ECO:0000256" key="10">
    <source>
        <dbReference type="ARBA" id="ARBA00023303"/>
    </source>
</evidence>
<dbReference type="Gene3D" id="1.20.58.390">
    <property type="entry name" value="Neurotransmitter-gated ion-channel transmembrane domain"/>
    <property type="match status" value="1"/>
</dbReference>
<evidence type="ECO:0000256" key="2">
    <source>
        <dbReference type="ARBA" id="ARBA00004236"/>
    </source>
</evidence>
<feature type="chain" id="PRO_5029038378" evidence="11">
    <location>
        <begin position="21"/>
        <end position="441"/>
    </location>
</feature>
<feature type="transmembrane region" description="Helical" evidence="11">
    <location>
        <begin position="292"/>
        <end position="309"/>
    </location>
</feature>
<dbReference type="Pfam" id="PF02932">
    <property type="entry name" value="Neur_chan_memb"/>
    <property type="match status" value="1"/>
</dbReference>
<dbReference type="InterPro" id="IPR036719">
    <property type="entry name" value="Neuro-gated_channel_TM_sf"/>
</dbReference>
<keyword evidence="14" id="KW-1185">Reference proteome</keyword>
<feature type="domain" description="Neurotransmitter-gated ion-channel transmembrane" evidence="13">
    <location>
        <begin position="266"/>
        <end position="347"/>
    </location>
</feature>
<dbReference type="GO" id="GO:0005886">
    <property type="term" value="C:plasma membrane"/>
    <property type="evidence" value="ECO:0007669"/>
    <property type="project" value="UniProtKB-SubCell"/>
</dbReference>
<feature type="transmembrane region" description="Helical" evidence="11">
    <location>
        <begin position="410"/>
        <end position="429"/>
    </location>
</feature>
<dbReference type="InterPro" id="IPR038050">
    <property type="entry name" value="Neuro_actylchol_rec"/>
</dbReference>
<evidence type="ECO:0000313" key="15">
    <source>
        <dbReference type="WBParaSite" id="Pan_g22107.t1"/>
    </source>
</evidence>
<dbReference type="AlphaFoldDB" id="A0A7E4ZWU7"/>
<feature type="transmembrane region" description="Helical" evidence="11">
    <location>
        <begin position="321"/>
        <end position="344"/>
    </location>
</feature>
<evidence type="ECO:0000256" key="11">
    <source>
        <dbReference type="RuleBase" id="RU000687"/>
    </source>
</evidence>
<keyword evidence="9 11" id="KW-0472">Membrane</keyword>
<dbReference type="GO" id="GO:0005230">
    <property type="term" value="F:extracellular ligand-gated monoatomic ion channel activity"/>
    <property type="evidence" value="ECO:0007669"/>
    <property type="project" value="InterPro"/>
</dbReference>
<dbReference type="SUPFAM" id="SSF90112">
    <property type="entry name" value="Neurotransmitter-gated ion-channel transmembrane pore"/>
    <property type="match status" value="1"/>
</dbReference>
<protein>
    <submittedName>
        <fullName evidence="15">Neur_chan_LBD domain-containing protein</fullName>
    </submittedName>
</protein>
<evidence type="ECO:0000256" key="1">
    <source>
        <dbReference type="ARBA" id="ARBA00004141"/>
    </source>
</evidence>
<keyword evidence="3 11" id="KW-0813">Transport</keyword>
<dbReference type="InterPro" id="IPR036734">
    <property type="entry name" value="Neur_chan_lig-bd_sf"/>
</dbReference>
<organism evidence="14 15">
    <name type="scientific">Panagrellus redivivus</name>
    <name type="common">Microworm</name>
    <dbReference type="NCBI Taxonomy" id="6233"/>
    <lineage>
        <taxon>Eukaryota</taxon>
        <taxon>Metazoa</taxon>
        <taxon>Ecdysozoa</taxon>
        <taxon>Nematoda</taxon>
        <taxon>Chromadorea</taxon>
        <taxon>Rhabditida</taxon>
        <taxon>Tylenchina</taxon>
        <taxon>Panagrolaimomorpha</taxon>
        <taxon>Panagrolaimoidea</taxon>
        <taxon>Panagrolaimidae</taxon>
        <taxon>Panagrellus</taxon>
    </lineage>
</organism>
<comment type="subcellular location">
    <subcellularLocation>
        <location evidence="2">Cell membrane</location>
    </subcellularLocation>
    <subcellularLocation>
        <location evidence="1">Membrane</location>
        <topology evidence="1">Multi-pass membrane protein</topology>
    </subcellularLocation>
</comment>
<dbReference type="Pfam" id="PF02931">
    <property type="entry name" value="Neur_chan_LBD"/>
    <property type="match status" value="1"/>
</dbReference>
<keyword evidence="6 11" id="KW-0732">Signal</keyword>
<dbReference type="PANTHER" id="PTHR18945">
    <property type="entry name" value="NEUROTRANSMITTER GATED ION CHANNEL"/>
    <property type="match status" value="1"/>
</dbReference>
<evidence type="ECO:0000256" key="6">
    <source>
        <dbReference type="ARBA" id="ARBA00022729"/>
    </source>
</evidence>
<dbReference type="InterPro" id="IPR006029">
    <property type="entry name" value="Neurotrans-gated_channel_TM"/>
</dbReference>
<reference evidence="14" key="1">
    <citation type="journal article" date="2013" name="Genetics">
        <title>The draft genome and transcriptome of Panagrellus redivivus are shaped by the harsh demands of a free-living lifestyle.</title>
        <authorList>
            <person name="Srinivasan J."/>
            <person name="Dillman A.R."/>
            <person name="Macchietto M.G."/>
            <person name="Heikkinen L."/>
            <person name="Lakso M."/>
            <person name="Fracchia K.M."/>
            <person name="Antoshechkin I."/>
            <person name="Mortazavi A."/>
            <person name="Wong G."/>
            <person name="Sternberg P.W."/>
        </authorList>
    </citation>
    <scope>NUCLEOTIDE SEQUENCE [LARGE SCALE GENOMIC DNA]</scope>
    <source>
        <strain evidence="14">MT8872</strain>
    </source>
</reference>
<reference evidence="15" key="2">
    <citation type="submission" date="2020-10" db="UniProtKB">
        <authorList>
            <consortium name="WormBaseParasite"/>
        </authorList>
    </citation>
    <scope>IDENTIFICATION</scope>
</reference>
<dbReference type="WBParaSite" id="Pan_g22107.t1">
    <property type="protein sequence ID" value="Pan_g22107.t1"/>
    <property type="gene ID" value="Pan_g22107"/>
</dbReference>
<evidence type="ECO:0000313" key="14">
    <source>
        <dbReference type="Proteomes" id="UP000492821"/>
    </source>
</evidence>
<evidence type="ECO:0000256" key="9">
    <source>
        <dbReference type="ARBA" id="ARBA00023136"/>
    </source>
</evidence>
<dbReference type="InterPro" id="IPR006201">
    <property type="entry name" value="Neur_channel"/>
</dbReference>
<keyword evidence="7 11" id="KW-1133">Transmembrane helix</keyword>
<dbReference type="SUPFAM" id="SSF63712">
    <property type="entry name" value="Nicotinic receptor ligand binding domain-like"/>
    <property type="match status" value="1"/>
</dbReference>
<dbReference type="Proteomes" id="UP000492821">
    <property type="component" value="Unassembled WGS sequence"/>
</dbReference>
<evidence type="ECO:0000256" key="5">
    <source>
        <dbReference type="ARBA" id="ARBA00022692"/>
    </source>
</evidence>
<evidence type="ECO:0000259" key="12">
    <source>
        <dbReference type="Pfam" id="PF02931"/>
    </source>
</evidence>
<keyword evidence="4" id="KW-1003">Cell membrane</keyword>
<name>A0A7E4ZWU7_PANRE</name>
<evidence type="ECO:0000256" key="7">
    <source>
        <dbReference type="ARBA" id="ARBA00022989"/>
    </source>
</evidence>
<dbReference type="Gene3D" id="2.70.170.10">
    <property type="entry name" value="Neurotransmitter-gated ion-channel ligand-binding domain"/>
    <property type="match status" value="1"/>
</dbReference>
<proteinExistence type="inferred from homology"/>